<evidence type="ECO:0000313" key="5">
    <source>
        <dbReference type="EMBL" id="SHI63802.1"/>
    </source>
</evidence>
<dbReference type="Proteomes" id="UP000184278">
    <property type="component" value="Unassembled WGS sequence"/>
</dbReference>
<dbReference type="RefSeq" id="WP_073389522.1">
    <property type="nucleotide sequence ID" value="NZ_FQXK01000035.1"/>
</dbReference>
<proteinExistence type="predicted"/>
<keyword evidence="1" id="KW-0805">Transcription regulation</keyword>
<name>A0A1M6CRZ8_BUTFI</name>
<dbReference type="EMBL" id="FQXK01000035">
    <property type="protein sequence ID" value="SHI63802.1"/>
    <property type="molecule type" value="Genomic_DNA"/>
</dbReference>
<dbReference type="AlphaFoldDB" id="A0A1M6CRZ8"/>
<dbReference type="InterPro" id="IPR003313">
    <property type="entry name" value="AraC-bd"/>
</dbReference>
<dbReference type="PANTHER" id="PTHR43280:SF34">
    <property type="entry name" value="ARAC-FAMILY TRANSCRIPTIONAL REGULATOR"/>
    <property type="match status" value="1"/>
</dbReference>
<dbReference type="Gene3D" id="1.10.10.60">
    <property type="entry name" value="Homeodomain-like"/>
    <property type="match status" value="1"/>
</dbReference>
<evidence type="ECO:0000259" key="4">
    <source>
        <dbReference type="PROSITE" id="PS01124"/>
    </source>
</evidence>
<protein>
    <submittedName>
        <fullName evidence="5">AraC-type DNA-binding protein</fullName>
    </submittedName>
</protein>
<dbReference type="InterPro" id="IPR009057">
    <property type="entry name" value="Homeodomain-like_sf"/>
</dbReference>
<organism evidence="5 6">
    <name type="scientific">Butyrivibrio fibrisolvens DSM 3071</name>
    <dbReference type="NCBI Taxonomy" id="1121131"/>
    <lineage>
        <taxon>Bacteria</taxon>
        <taxon>Bacillati</taxon>
        <taxon>Bacillota</taxon>
        <taxon>Clostridia</taxon>
        <taxon>Lachnospirales</taxon>
        <taxon>Lachnospiraceae</taxon>
        <taxon>Butyrivibrio</taxon>
    </lineage>
</organism>
<evidence type="ECO:0000313" key="6">
    <source>
        <dbReference type="Proteomes" id="UP000184278"/>
    </source>
</evidence>
<dbReference type="Pfam" id="PF12833">
    <property type="entry name" value="HTH_18"/>
    <property type="match status" value="1"/>
</dbReference>
<dbReference type="GO" id="GO:0003700">
    <property type="term" value="F:DNA-binding transcription factor activity"/>
    <property type="evidence" value="ECO:0007669"/>
    <property type="project" value="InterPro"/>
</dbReference>
<dbReference type="InterPro" id="IPR014710">
    <property type="entry name" value="RmlC-like_jellyroll"/>
</dbReference>
<keyword evidence="3" id="KW-0804">Transcription</keyword>
<dbReference type="OrthoDB" id="2329780at2"/>
<feature type="domain" description="HTH araC/xylS-type" evidence="4">
    <location>
        <begin position="249"/>
        <end position="350"/>
    </location>
</feature>
<evidence type="ECO:0000256" key="3">
    <source>
        <dbReference type="ARBA" id="ARBA00023163"/>
    </source>
</evidence>
<dbReference type="PROSITE" id="PS01124">
    <property type="entry name" value="HTH_ARAC_FAMILY_2"/>
    <property type="match status" value="1"/>
</dbReference>
<keyword evidence="2 5" id="KW-0238">DNA-binding</keyword>
<dbReference type="SUPFAM" id="SSF51182">
    <property type="entry name" value="RmlC-like cupins"/>
    <property type="match status" value="1"/>
</dbReference>
<dbReference type="STRING" id="1121131.SAMN02745229_03395"/>
<dbReference type="SMART" id="SM00342">
    <property type="entry name" value="HTH_ARAC"/>
    <property type="match status" value="1"/>
</dbReference>
<dbReference type="GO" id="GO:0043565">
    <property type="term" value="F:sequence-specific DNA binding"/>
    <property type="evidence" value="ECO:0007669"/>
    <property type="project" value="InterPro"/>
</dbReference>
<evidence type="ECO:0000256" key="2">
    <source>
        <dbReference type="ARBA" id="ARBA00023125"/>
    </source>
</evidence>
<dbReference type="InterPro" id="IPR011051">
    <property type="entry name" value="RmlC_Cupin_sf"/>
</dbReference>
<dbReference type="SUPFAM" id="SSF46689">
    <property type="entry name" value="Homeodomain-like"/>
    <property type="match status" value="1"/>
</dbReference>
<reference evidence="6" key="1">
    <citation type="submission" date="2016-11" db="EMBL/GenBank/DDBJ databases">
        <authorList>
            <person name="Varghese N."/>
            <person name="Submissions S."/>
        </authorList>
    </citation>
    <scope>NUCLEOTIDE SEQUENCE [LARGE SCALE GENOMIC DNA]</scope>
    <source>
        <strain evidence="6">DSM 3071</strain>
    </source>
</reference>
<evidence type="ECO:0000256" key="1">
    <source>
        <dbReference type="ARBA" id="ARBA00023015"/>
    </source>
</evidence>
<dbReference type="PANTHER" id="PTHR43280">
    <property type="entry name" value="ARAC-FAMILY TRANSCRIPTIONAL REGULATOR"/>
    <property type="match status" value="1"/>
</dbReference>
<dbReference type="Gene3D" id="2.60.120.10">
    <property type="entry name" value="Jelly Rolls"/>
    <property type="match status" value="1"/>
</dbReference>
<dbReference type="Pfam" id="PF02311">
    <property type="entry name" value="AraC_binding"/>
    <property type="match status" value="1"/>
</dbReference>
<keyword evidence="6" id="KW-1185">Reference proteome</keyword>
<dbReference type="GeneID" id="89511892"/>
<gene>
    <name evidence="5" type="ORF">SAMN02745229_03395</name>
</gene>
<accession>A0A1M6CRZ8</accession>
<sequence length="354" mass="41005">MLREVSKDYITSAKPNASFSINTGSDSNYYQLKLPYQITYEFCSGTEEDDYMNSITFSEDESFYARDSFQGHDKAFHDHPLHFHDYYEIMIVLSGTVTQRIEDIDYKYPAGTCCLINRGIRHAENFDTESSILFVGLSTSMIGELLTVAEHSSFHSEKDFMKSNLYSFIISDLDNPDRKAYLDMIPAFAKATGFEQLKNLSTEMLNTMMFPHFGSSYKMRSLLSELLYFISSTDNYHCTEVEMGMGNDQLLFSRVEHLMTERNGRVTRSELEKVLNYSGDYLNRIVNKFTGMCLYDYGMTFCLRKAAMDLVNTKESISSIAQNLQFSNRTHFYSLFEKQYHMTPKEYRAKHISP</sequence>
<dbReference type="InterPro" id="IPR018060">
    <property type="entry name" value="HTH_AraC"/>
</dbReference>